<accession>A0A6J5LDD6</accession>
<feature type="compositionally biased region" description="Basic and acidic residues" evidence="1">
    <location>
        <begin position="45"/>
        <end position="66"/>
    </location>
</feature>
<proteinExistence type="predicted"/>
<dbReference type="EMBL" id="LR796249">
    <property type="protein sequence ID" value="CAB4130950.1"/>
    <property type="molecule type" value="Genomic_DNA"/>
</dbReference>
<organism evidence="2">
    <name type="scientific">uncultured Caudovirales phage</name>
    <dbReference type="NCBI Taxonomy" id="2100421"/>
    <lineage>
        <taxon>Viruses</taxon>
        <taxon>Duplodnaviria</taxon>
        <taxon>Heunggongvirae</taxon>
        <taxon>Uroviricota</taxon>
        <taxon>Caudoviricetes</taxon>
        <taxon>Peduoviridae</taxon>
        <taxon>Maltschvirus</taxon>
        <taxon>Maltschvirus maltsch</taxon>
    </lineage>
</organism>
<name>A0A6J5LDD6_9CAUD</name>
<sequence>MTKIGRLISLAEFEKIAVTTALSSFPQFRRGRRPIRVHTMLAAENQRDRGDPKAVELDKPEERGTEYEAGAGVDTSMMGA</sequence>
<gene>
    <name evidence="2" type="ORF">UFOVP127_36</name>
    <name evidence="3" type="ORF">UFOVP276_142</name>
</gene>
<dbReference type="EMBL" id="LR796294">
    <property type="protein sequence ID" value="CAB4135186.1"/>
    <property type="molecule type" value="Genomic_DNA"/>
</dbReference>
<feature type="region of interest" description="Disordered" evidence="1">
    <location>
        <begin position="43"/>
        <end position="80"/>
    </location>
</feature>
<evidence type="ECO:0000313" key="3">
    <source>
        <dbReference type="EMBL" id="CAB4135186.1"/>
    </source>
</evidence>
<protein>
    <submittedName>
        <fullName evidence="2">Uncharacterized protein</fullName>
    </submittedName>
</protein>
<reference evidence="2" key="1">
    <citation type="submission" date="2020-04" db="EMBL/GenBank/DDBJ databases">
        <authorList>
            <person name="Chiriac C."/>
            <person name="Salcher M."/>
            <person name="Ghai R."/>
            <person name="Kavagutti S V."/>
        </authorList>
    </citation>
    <scope>NUCLEOTIDE SEQUENCE</scope>
</reference>
<evidence type="ECO:0000256" key="1">
    <source>
        <dbReference type="SAM" id="MobiDB-lite"/>
    </source>
</evidence>
<evidence type="ECO:0000313" key="2">
    <source>
        <dbReference type="EMBL" id="CAB4130950.1"/>
    </source>
</evidence>